<name>A0ABW1YCY2_9DEIO</name>
<gene>
    <name evidence="3" type="ORF">ACFP81_02970</name>
</gene>
<feature type="transmembrane region" description="Helical" evidence="2">
    <location>
        <begin position="12"/>
        <end position="41"/>
    </location>
</feature>
<keyword evidence="2" id="KW-0472">Membrane</keyword>
<evidence type="ECO:0000256" key="2">
    <source>
        <dbReference type="SAM" id="Phobius"/>
    </source>
</evidence>
<organism evidence="3 4">
    <name type="scientific">Deinococcus lacus</name>
    <dbReference type="NCBI Taxonomy" id="392561"/>
    <lineage>
        <taxon>Bacteria</taxon>
        <taxon>Thermotogati</taxon>
        <taxon>Deinococcota</taxon>
        <taxon>Deinococci</taxon>
        <taxon>Deinococcales</taxon>
        <taxon>Deinococcaceae</taxon>
        <taxon>Deinococcus</taxon>
    </lineage>
</organism>
<dbReference type="RefSeq" id="WP_380082099.1">
    <property type="nucleotide sequence ID" value="NZ_JBHSWD010000001.1"/>
</dbReference>
<keyword evidence="1" id="KW-0175">Coiled coil</keyword>
<dbReference type="EMBL" id="JBHSWD010000001">
    <property type="protein sequence ID" value="MFC6591092.1"/>
    <property type="molecule type" value="Genomic_DNA"/>
</dbReference>
<proteinExistence type="predicted"/>
<keyword evidence="2" id="KW-0812">Transmembrane</keyword>
<keyword evidence="4" id="KW-1185">Reference proteome</keyword>
<protein>
    <submittedName>
        <fullName evidence="3">Uncharacterized protein</fullName>
    </submittedName>
</protein>
<reference evidence="4" key="1">
    <citation type="journal article" date="2019" name="Int. J. Syst. Evol. Microbiol.">
        <title>The Global Catalogue of Microorganisms (GCM) 10K type strain sequencing project: providing services to taxonomists for standard genome sequencing and annotation.</title>
        <authorList>
            <consortium name="The Broad Institute Genomics Platform"/>
            <consortium name="The Broad Institute Genome Sequencing Center for Infectious Disease"/>
            <person name="Wu L."/>
            <person name="Ma J."/>
        </authorList>
    </citation>
    <scope>NUCLEOTIDE SEQUENCE [LARGE SCALE GENOMIC DNA]</scope>
    <source>
        <strain evidence="4">CGMCC 1.15772</strain>
    </source>
</reference>
<sequence length="317" mass="32130">MTLNENPNSSRFRWSGILAGLVMGAVTSLTVMGVGAVITSLTGQSLTGTGIQALIWAALAAIAGAYAAGLTATRASAPATYDNNAAMTKSDAGLIGLITGSLLVLLTTWMAASGISGLLGAAGNAAGALSRTAGVAGMAAGAAGSAAAQNGQVRSFVDGISQDDIEYLVAENTELSQEQVEATANVVANVFNRAKFDLGDVDITNVTDVAKSRVEFIRQQLSGPQFVNRLERQGLTQAQATDVQKQITGEVDRLEAQSAALAEQAEATARKAGSTAGLSWLLSAGLILLASRIGAINGAGGVRPVRVVDSTRPSGRA</sequence>
<dbReference type="Proteomes" id="UP001596297">
    <property type="component" value="Unassembled WGS sequence"/>
</dbReference>
<comment type="caution">
    <text evidence="3">The sequence shown here is derived from an EMBL/GenBank/DDBJ whole genome shotgun (WGS) entry which is preliminary data.</text>
</comment>
<accession>A0ABW1YCY2</accession>
<feature type="coiled-coil region" evidence="1">
    <location>
        <begin position="244"/>
        <end position="271"/>
    </location>
</feature>
<feature type="transmembrane region" description="Helical" evidence="2">
    <location>
        <begin position="53"/>
        <end position="72"/>
    </location>
</feature>
<keyword evidence="2" id="KW-1133">Transmembrane helix</keyword>
<evidence type="ECO:0000313" key="3">
    <source>
        <dbReference type="EMBL" id="MFC6591092.1"/>
    </source>
</evidence>
<feature type="transmembrane region" description="Helical" evidence="2">
    <location>
        <begin position="92"/>
        <end position="112"/>
    </location>
</feature>
<evidence type="ECO:0000313" key="4">
    <source>
        <dbReference type="Proteomes" id="UP001596297"/>
    </source>
</evidence>
<evidence type="ECO:0000256" key="1">
    <source>
        <dbReference type="SAM" id="Coils"/>
    </source>
</evidence>